<name>A0AAW0S5T0_9HYPO</name>
<gene>
    <name evidence="1" type="ORF">G3M48_006332</name>
</gene>
<evidence type="ECO:0000313" key="2">
    <source>
        <dbReference type="Proteomes" id="UP001397290"/>
    </source>
</evidence>
<evidence type="ECO:0000313" key="1">
    <source>
        <dbReference type="EMBL" id="KAK8149601.1"/>
    </source>
</evidence>
<sequence>MPAIGSAARTADKEYHDEYDERIRTFVDRIDEASLLHEPQFSVGNDNMVAKLRMPPLPYKSVL</sequence>
<reference evidence="1 2" key="1">
    <citation type="submission" date="2020-02" db="EMBL/GenBank/DDBJ databases">
        <title>Comparative genomics of the hypocrealean fungal genus Beauvera.</title>
        <authorList>
            <person name="Showalter D.N."/>
            <person name="Bushley K.E."/>
            <person name="Rehner S.A."/>
        </authorList>
    </citation>
    <scope>NUCLEOTIDE SEQUENCE [LARGE SCALE GENOMIC DNA]</scope>
    <source>
        <strain evidence="1 2">ARSEF4384</strain>
    </source>
</reference>
<comment type="caution">
    <text evidence="1">The sequence shown here is derived from an EMBL/GenBank/DDBJ whole genome shotgun (WGS) entry which is preliminary data.</text>
</comment>
<protein>
    <submittedName>
        <fullName evidence="1">Uncharacterized protein</fullName>
    </submittedName>
</protein>
<dbReference type="AlphaFoldDB" id="A0AAW0S5T0"/>
<dbReference type="Proteomes" id="UP001397290">
    <property type="component" value="Unassembled WGS sequence"/>
</dbReference>
<accession>A0AAW0S5T0</accession>
<dbReference type="EMBL" id="JAAHCF010000043">
    <property type="protein sequence ID" value="KAK8149601.1"/>
    <property type="molecule type" value="Genomic_DNA"/>
</dbReference>
<organism evidence="1 2">
    <name type="scientific">Beauveria asiatica</name>
    <dbReference type="NCBI Taxonomy" id="1069075"/>
    <lineage>
        <taxon>Eukaryota</taxon>
        <taxon>Fungi</taxon>
        <taxon>Dikarya</taxon>
        <taxon>Ascomycota</taxon>
        <taxon>Pezizomycotina</taxon>
        <taxon>Sordariomycetes</taxon>
        <taxon>Hypocreomycetidae</taxon>
        <taxon>Hypocreales</taxon>
        <taxon>Cordycipitaceae</taxon>
        <taxon>Beauveria</taxon>
    </lineage>
</organism>
<proteinExistence type="predicted"/>
<keyword evidence="2" id="KW-1185">Reference proteome</keyword>